<accession>A0AAD9PNZ8</accession>
<dbReference type="AlphaFoldDB" id="A0AAD9PNZ8"/>
<keyword evidence="4" id="KW-1185">Reference proteome</keyword>
<feature type="compositionally biased region" description="Basic residues" evidence="2">
    <location>
        <begin position="42"/>
        <end position="52"/>
    </location>
</feature>
<dbReference type="RefSeq" id="XP_067805188.1">
    <property type="nucleotide sequence ID" value="XM_067946397.1"/>
</dbReference>
<feature type="region of interest" description="Disordered" evidence="2">
    <location>
        <begin position="27"/>
        <end position="61"/>
    </location>
</feature>
<dbReference type="PROSITE" id="PS50005">
    <property type="entry name" value="TPR"/>
    <property type="match status" value="1"/>
</dbReference>
<dbReference type="GO" id="GO:0006383">
    <property type="term" value="P:transcription by RNA polymerase III"/>
    <property type="evidence" value="ECO:0007669"/>
    <property type="project" value="InterPro"/>
</dbReference>
<evidence type="ECO:0000256" key="2">
    <source>
        <dbReference type="SAM" id="MobiDB-lite"/>
    </source>
</evidence>
<proteinExistence type="predicted"/>
<evidence type="ECO:0000256" key="1">
    <source>
        <dbReference type="PROSITE-ProRule" id="PRU00339"/>
    </source>
</evidence>
<name>A0AAD9PNZ8_9APIC</name>
<dbReference type="EMBL" id="JALLKP010000001">
    <property type="protein sequence ID" value="KAK2198346.1"/>
    <property type="molecule type" value="Genomic_DNA"/>
</dbReference>
<dbReference type="GO" id="GO:0000127">
    <property type="term" value="C:transcription factor TFIIIC complex"/>
    <property type="evidence" value="ECO:0007669"/>
    <property type="project" value="TreeGrafter"/>
</dbReference>
<evidence type="ECO:0000313" key="4">
    <source>
        <dbReference type="Proteomes" id="UP001214638"/>
    </source>
</evidence>
<protein>
    <submittedName>
        <fullName evidence="3">Bifunctional Tetratricopeptide-like helical domain superfamily/Tetratricopeptide repeat/Transcription factor Tfc4-TFIIIC-102-Sfc4</fullName>
    </submittedName>
</protein>
<keyword evidence="1" id="KW-0802">TPR repeat</keyword>
<sequence length="873" mass="99364">MGDVLAAQQPKSKRASNIDKMLKRLMRRRAKRKNTTEVEIKPKKKKQKRRKTAAQSSKLTPEQELMIGKANELFIQDKLDEAEVVLKELIRVAPGIHEPFHTLGLIKEARGKIDETIGCYLVAALFVQTDVDLWRRIGEMSQENGYIDLAIYCFKKTLKTEGGGINEDVHFSLAICFLERGDHLNAIKYLTVLFELHPQDALLATELTKSLQIVGDSETCLSVYEKYFSKTSDLNVVEPICKLQIELFQNQKCLDFVGGICKILNCNTAELEPNIMVLYSVACIRLDVPADDILQKVWDLELEDPDGYHHIAMALAEKSPDSGLEWFKRNFNVHNVSVALKMAESLVQIEGNTDGAIKVLTNMLNHEPNNTQVLIMLSDVLIASGKHADAEELMARLSLMDFDRISSIQIPIALEHRELLLNRLYDDVDALIHMTLKDLTYRKYPCLLANNIDYVPMDQKVNNKLHEWIERFLHVIRDCELDTRRTIQSLNNFKILRSTETISRIQPSNHSIMAQSVQKPQPIPKAFSFLRTKQELGLKSAEDVMGWSKYEELLHSAAIIFTMAGRPYELITLFEQIVNNKKRYRSNVDVMQRKSLVSLLEHLIFQVSTFRQMCKVAMTYARNSDLHSYARLLASGKLARAALLPLSASVERDVLLENRSWITRQLLQQPHNSQMQMLAGHFCTLSGNWTFAIGEYKRAHMSLPHDPLVALCLATSFLNSASSKLKKDGGNAILLGATFLQRYTKLRLENCPRNCEKILLAETIFNMARCLHFINKIHLAVEHYQECLNVLKDIPEARDVSKVECPCVYCEYSRSKGLAIPHSAPDLGTFAFLSNHGVTRIKRSAAFNLHLIYMNNNNTPQAHSIATKYIIWS</sequence>
<dbReference type="InterPro" id="IPR019734">
    <property type="entry name" value="TPR_rpt"/>
</dbReference>
<dbReference type="KEGG" id="bdw:94335655"/>
<gene>
    <name evidence="3" type="ORF">BdWA1_001357</name>
</gene>
<dbReference type="PANTHER" id="PTHR23082">
    <property type="entry name" value="TRANSCRIPTION INITIATION FACTOR IIIC TFIIIC , POLYPEPTIDE 3-RELATED"/>
    <property type="match status" value="1"/>
</dbReference>
<reference evidence="3" key="1">
    <citation type="journal article" date="2023" name="Nat. Microbiol.">
        <title>Babesia duncani multi-omics identifies virulence factors and drug targets.</title>
        <authorList>
            <person name="Singh P."/>
            <person name="Lonardi S."/>
            <person name="Liang Q."/>
            <person name="Vydyam P."/>
            <person name="Khabirova E."/>
            <person name="Fang T."/>
            <person name="Gihaz S."/>
            <person name="Thekkiniath J."/>
            <person name="Munshi M."/>
            <person name="Abel S."/>
            <person name="Ciampossin L."/>
            <person name="Batugedara G."/>
            <person name="Gupta M."/>
            <person name="Lu X.M."/>
            <person name="Lenz T."/>
            <person name="Chakravarty S."/>
            <person name="Cornillot E."/>
            <person name="Hu Y."/>
            <person name="Ma W."/>
            <person name="Gonzalez L.M."/>
            <person name="Sanchez S."/>
            <person name="Estrada K."/>
            <person name="Sanchez-Flores A."/>
            <person name="Montero E."/>
            <person name="Harb O.S."/>
            <person name="Le Roch K.G."/>
            <person name="Mamoun C.B."/>
        </authorList>
    </citation>
    <scope>NUCLEOTIDE SEQUENCE</scope>
    <source>
        <strain evidence="3">WA1</strain>
    </source>
</reference>
<comment type="caution">
    <text evidence="3">The sequence shown here is derived from an EMBL/GenBank/DDBJ whole genome shotgun (WGS) entry which is preliminary data.</text>
</comment>
<dbReference type="PANTHER" id="PTHR23082:SF0">
    <property type="entry name" value="GENERAL TRANSCRIPTION FACTOR 3C POLYPEPTIDE 3"/>
    <property type="match status" value="1"/>
</dbReference>
<feature type="repeat" description="TPR" evidence="1">
    <location>
        <begin position="167"/>
        <end position="200"/>
    </location>
</feature>
<dbReference type="SMART" id="SM00028">
    <property type="entry name" value="TPR"/>
    <property type="match status" value="4"/>
</dbReference>
<organism evidence="3 4">
    <name type="scientific">Babesia duncani</name>
    <dbReference type="NCBI Taxonomy" id="323732"/>
    <lineage>
        <taxon>Eukaryota</taxon>
        <taxon>Sar</taxon>
        <taxon>Alveolata</taxon>
        <taxon>Apicomplexa</taxon>
        <taxon>Aconoidasida</taxon>
        <taxon>Piroplasmida</taxon>
        <taxon>Babesiidae</taxon>
        <taxon>Babesia</taxon>
    </lineage>
</organism>
<evidence type="ECO:0000313" key="3">
    <source>
        <dbReference type="EMBL" id="KAK2198346.1"/>
    </source>
</evidence>
<dbReference type="Proteomes" id="UP001214638">
    <property type="component" value="Unassembled WGS sequence"/>
</dbReference>
<dbReference type="InterPro" id="IPR039340">
    <property type="entry name" value="Tfc4/TFIIIC-102/Sfc4"/>
</dbReference>
<dbReference type="InterPro" id="IPR011990">
    <property type="entry name" value="TPR-like_helical_dom_sf"/>
</dbReference>
<dbReference type="GeneID" id="94335655"/>
<dbReference type="SUPFAM" id="SSF48452">
    <property type="entry name" value="TPR-like"/>
    <property type="match status" value="2"/>
</dbReference>
<dbReference type="Pfam" id="PF14559">
    <property type="entry name" value="TPR_19"/>
    <property type="match status" value="1"/>
</dbReference>
<dbReference type="Gene3D" id="1.25.40.10">
    <property type="entry name" value="Tetratricopeptide repeat domain"/>
    <property type="match status" value="2"/>
</dbReference>